<name>A0ABD0MWK3_CIRMR</name>
<reference evidence="1 2" key="1">
    <citation type="submission" date="2024-05" db="EMBL/GenBank/DDBJ databases">
        <title>Genome sequencing and assembly of Indian major carp, Cirrhinus mrigala (Hamilton, 1822).</title>
        <authorList>
            <person name="Mohindra V."/>
            <person name="Chowdhury L.M."/>
            <person name="Lal K."/>
            <person name="Jena J.K."/>
        </authorList>
    </citation>
    <scope>NUCLEOTIDE SEQUENCE [LARGE SCALE GENOMIC DNA]</scope>
    <source>
        <strain evidence="1">CM1030</strain>
        <tissue evidence="1">Blood</tissue>
    </source>
</reference>
<proteinExistence type="predicted"/>
<evidence type="ECO:0000313" key="2">
    <source>
        <dbReference type="Proteomes" id="UP001529510"/>
    </source>
</evidence>
<keyword evidence="2" id="KW-1185">Reference proteome</keyword>
<accession>A0ABD0MWK3</accession>
<sequence length="67" mass="7774">MIMMMTMTMRFEQREATETAAARLRDDRPRARLRDDRLLTAACVYLALKQLRVFGQFAGSLYIGTFP</sequence>
<organism evidence="1 2">
    <name type="scientific">Cirrhinus mrigala</name>
    <name type="common">Mrigala</name>
    <dbReference type="NCBI Taxonomy" id="683832"/>
    <lineage>
        <taxon>Eukaryota</taxon>
        <taxon>Metazoa</taxon>
        <taxon>Chordata</taxon>
        <taxon>Craniata</taxon>
        <taxon>Vertebrata</taxon>
        <taxon>Euteleostomi</taxon>
        <taxon>Actinopterygii</taxon>
        <taxon>Neopterygii</taxon>
        <taxon>Teleostei</taxon>
        <taxon>Ostariophysi</taxon>
        <taxon>Cypriniformes</taxon>
        <taxon>Cyprinidae</taxon>
        <taxon>Labeoninae</taxon>
        <taxon>Labeonini</taxon>
        <taxon>Cirrhinus</taxon>
    </lineage>
</organism>
<protein>
    <submittedName>
        <fullName evidence="1">Uncharacterized protein</fullName>
    </submittedName>
</protein>
<dbReference type="Proteomes" id="UP001529510">
    <property type="component" value="Unassembled WGS sequence"/>
</dbReference>
<gene>
    <name evidence="1" type="ORF">M9458_050345</name>
</gene>
<dbReference type="EMBL" id="JAMKFB020000031">
    <property type="protein sequence ID" value="KAL0154379.1"/>
    <property type="molecule type" value="Genomic_DNA"/>
</dbReference>
<evidence type="ECO:0000313" key="1">
    <source>
        <dbReference type="EMBL" id="KAL0154379.1"/>
    </source>
</evidence>
<dbReference type="AlphaFoldDB" id="A0ABD0MWK3"/>
<comment type="caution">
    <text evidence="1">The sequence shown here is derived from an EMBL/GenBank/DDBJ whole genome shotgun (WGS) entry which is preliminary data.</text>
</comment>